<evidence type="ECO:0000313" key="5">
    <source>
        <dbReference type="Proteomes" id="UP001642540"/>
    </source>
</evidence>
<keyword evidence="1" id="KW-0863">Zinc-finger</keyword>
<evidence type="ECO:0000256" key="1">
    <source>
        <dbReference type="PROSITE-ProRule" id="PRU00042"/>
    </source>
</evidence>
<dbReference type="Proteomes" id="UP001642540">
    <property type="component" value="Unassembled WGS sequence"/>
</dbReference>
<name>A0ABP1PSR4_9HEXA</name>
<reference evidence="4 5" key="1">
    <citation type="submission" date="2024-08" db="EMBL/GenBank/DDBJ databases">
        <authorList>
            <person name="Cucini C."/>
            <person name="Frati F."/>
        </authorList>
    </citation>
    <scope>NUCLEOTIDE SEQUENCE [LARGE SCALE GENOMIC DNA]</scope>
</reference>
<protein>
    <recommendedName>
        <fullName evidence="3">C2H2-type domain-containing protein</fullName>
    </recommendedName>
</protein>
<keyword evidence="1" id="KW-0479">Metal-binding</keyword>
<evidence type="ECO:0000259" key="3">
    <source>
        <dbReference type="PROSITE" id="PS50157"/>
    </source>
</evidence>
<dbReference type="InterPro" id="IPR013087">
    <property type="entry name" value="Znf_C2H2_type"/>
</dbReference>
<keyword evidence="5" id="KW-1185">Reference proteome</keyword>
<evidence type="ECO:0000256" key="2">
    <source>
        <dbReference type="SAM" id="MobiDB-lite"/>
    </source>
</evidence>
<dbReference type="PROSITE" id="PS00028">
    <property type="entry name" value="ZINC_FINGER_C2H2_1"/>
    <property type="match status" value="1"/>
</dbReference>
<feature type="region of interest" description="Disordered" evidence="2">
    <location>
        <begin position="151"/>
        <end position="244"/>
    </location>
</feature>
<dbReference type="InterPro" id="IPR036236">
    <property type="entry name" value="Znf_C2H2_sf"/>
</dbReference>
<dbReference type="SUPFAM" id="SSF57667">
    <property type="entry name" value="beta-beta-alpha zinc fingers"/>
    <property type="match status" value="1"/>
</dbReference>
<proteinExistence type="predicted"/>
<dbReference type="PROSITE" id="PS50157">
    <property type="entry name" value="ZINC_FINGER_C2H2_2"/>
    <property type="match status" value="1"/>
</dbReference>
<evidence type="ECO:0000313" key="4">
    <source>
        <dbReference type="EMBL" id="CAL8076066.1"/>
    </source>
</evidence>
<sequence length="295" mass="32759">MANDTNEPGSGSRWFCSFCQKKFNDDEPLRHHYQKLHSIVAIYQCQSCEQKFSLPSLFRTHIFTCDAILGLSLILNINLPLMDAFADYLGSRCANNAPKPVLQPGMPKYTRTAYCKFKVQSSYNKILKDWLEINHIDNAPSQPNLEVHDLEDSNAEESNAEESNPEESNVEDSNAGDSDVEDSNAGDSDVEDSNAGDSDEEEPNAEESNSEESNSEESNADDSNAVDFNAEVSSASSNPQRASVSMYRQGTCIDKPKRVLKVKSCAQIAEAEESEVEMEEPRRVTRAVPANIKRS</sequence>
<comment type="caution">
    <text evidence="4">The sequence shown here is derived from an EMBL/GenBank/DDBJ whole genome shotgun (WGS) entry which is preliminary data.</text>
</comment>
<accession>A0ABP1PSR4</accession>
<dbReference type="Gene3D" id="3.30.160.60">
    <property type="entry name" value="Classic Zinc Finger"/>
    <property type="match status" value="1"/>
</dbReference>
<organism evidence="4 5">
    <name type="scientific">Orchesella dallaii</name>
    <dbReference type="NCBI Taxonomy" id="48710"/>
    <lineage>
        <taxon>Eukaryota</taxon>
        <taxon>Metazoa</taxon>
        <taxon>Ecdysozoa</taxon>
        <taxon>Arthropoda</taxon>
        <taxon>Hexapoda</taxon>
        <taxon>Collembola</taxon>
        <taxon>Entomobryomorpha</taxon>
        <taxon>Entomobryoidea</taxon>
        <taxon>Orchesellidae</taxon>
        <taxon>Orchesellinae</taxon>
        <taxon>Orchesella</taxon>
    </lineage>
</organism>
<keyword evidence="1" id="KW-0862">Zinc</keyword>
<feature type="compositionally biased region" description="Polar residues" evidence="2">
    <location>
        <begin position="231"/>
        <end position="244"/>
    </location>
</feature>
<feature type="compositionally biased region" description="Acidic residues" evidence="2">
    <location>
        <begin position="152"/>
        <end position="170"/>
    </location>
</feature>
<feature type="domain" description="C2H2-type" evidence="3">
    <location>
        <begin position="14"/>
        <end position="38"/>
    </location>
</feature>
<gene>
    <name evidence="4" type="ORF">ODALV1_LOCUS3350</name>
</gene>
<dbReference type="EMBL" id="CAXLJM020000010">
    <property type="protein sequence ID" value="CAL8076066.1"/>
    <property type="molecule type" value="Genomic_DNA"/>
</dbReference>
<feature type="compositionally biased region" description="Acidic residues" evidence="2">
    <location>
        <begin position="178"/>
        <end position="220"/>
    </location>
</feature>